<keyword evidence="2" id="KW-0472">Membrane</keyword>
<feature type="region of interest" description="Disordered" evidence="1">
    <location>
        <begin position="1178"/>
        <end position="1213"/>
    </location>
</feature>
<feature type="compositionally biased region" description="Pro residues" evidence="1">
    <location>
        <begin position="722"/>
        <end position="734"/>
    </location>
</feature>
<gene>
    <name evidence="3" type="ORF">AJ80_07867</name>
</gene>
<comment type="caution">
    <text evidence="3">The sequence shown here is derived from an EMBL/GenBank/DDBJ whole genome shotgun (WGS) entry which is preliminary data.</text>
</comment>
<evidence type="ECO:0000256" key="1">
    <source>
        <dbReference type="SAM" id="MobiDB-lite"/>
    </source>
</evidence>
<feature type="region of interest" description="Disordered" evidence="1">
    <location>
        <begin position="1029"/>
        <end position="1066"/>
    </location>
</feature>
<feature type="region of interest" description="Disordered" evidence="1">
    <location>
        <begin position="454"/>
        <end position="527"/>
    </location>
</feature>
<evidence type="ECO:0000313" key="4">
    <source>
        <dbReference type="Proteomes" id="UP000224634"/>
    </source>
</evidence>
<feature type="compositionally biased region" description="Pro residues" evidence="1">
    <location>
        <begin position="697"/>
        <end position="709"/>
    </location>
</feature>
<feature type="compositionally biased region" description="Polar residues" evidence="1">
    <location>
        <begin position="1"/>
        <end position="24"/>
    </location>
</feature>
<evidence type="ECO:0008006" key="5">
    <source>
        <dbReference type="Google" id="ProtNLM"/>
    </source>
</evidence>
<reference evidence="3 4" key="1">
    <citation type="submission" date="2017-10" db="EMBL/GenBank/DDBJ databases">
        <title>Comparative genomics in systemic dimorphic fungi from Ajellomycetaceae.</title>
        <authorList>
            <person name="Munoz J.F."/>
            <person name="Mcewen J.G."/>
            <person name="Clay O.K."/>
            <person name="Cuomo C.A."/>
        </authorList>
    </citation>
    <scope>NUCLEOTIDE SEQUENCE [LARGE SCALE GENOMIC DNA]</scope>
    <source>
        <strain evidence="3 4">UAMH7299</strain>
    </source>
</reference>
<dbReference type="EMBL" id="PDNA01000160">
    <property type="protein sequence ID" value="PGH08468.1"/>
    <property type="molecule type" value="Genomic_DNA"/>
</dbReference>
<feature type="region of interest" description="Disordered" evidence="1">
    <location>
        <begin position="1"/>
        <end position="141"/>
    </location>
</feature>
<keyword evidence="2" id="KW-0812">Transmembrane</keyword>
<evidence type="ECO:0000313" key="3">
    <source>
        <dbReference type="EMBL" id="PGH08468.1"/>
    </source>
</evidence>
<name>A0A2B7XIM4_POLH7</name>
<dbReference type="OrthoDB" id="10259622at2759"/>
<feature type="region of interest" description="Disordered" evidence="1">
    <location>
        <begin position="1268"/>
        <end position="1303"/>
    </location>
</feature>
<feature type="compositionally biased region" description="Polar residues" evidence="1">
    <location>
        <begin position="332"/>
        <end position="349"/>
    </location>
</feature>
<keyword evidence="4" id="KW-1185">Reference proteome</keyword>
<feature type="compositionally biased region" description="Basic residues" evidence="1">
    <location>
        <begin position="104"/>
        <end position="113"/>
    </location>
</feature>
<feature type="transmembrane region" description="Helical" evidence="2">
    <location>
        <begin position="830"/>
        <end position="852"/>
    </location>
</feature>
<feature type="compositionally biased region" description="Polar residues" evidence="1">
    <location>
        <begin position="84"/>
        <end position="103"/>
    </location>
</feature>
<accession>A0A2B7XIM4</accession>
<feature type="compositionally biased region" description="Polar residues" evidence="1">
    <location>
        <begin position="44"/>
        <end position="55"/>
    </location>
</feature>
<feature type="region of interest" description="Disordered" evidence="1">
    <location>
        <begin position="611"/>
        <end position="638"/>
    </location>
</feature>
<feature type="region of interest" description="Disordered" evidence="1">
    <location>
        <begin position="652"/>
        <end position="740"/>
    </location>
</feature>
<evidence type="ECO:0000256" key="2">
    <source>
        <dbReference type="SAM" id="Phobius"/>
    </source>
</evidence>
<feature type="compositionally biased region" description="Polar residues" evidence="1">
    <location>
        <begin position="495"/>
        <end position="522"/>
    </location>
</feature>
<feature type="region of interest" description="Disordered" evidence="1">
    <location>
        <begin position="281"/>
        <end position="377"/>
    </location>
</feature>
<dbReference type="STRING" id="1447883.A0A2B7XIM4"/>
<feature type="compositionally biased region" description="Polar residues" evidence="1">
    <location>
        <begin position="1203"/>
        <end position="1213"/>
    </location>
</feature>
<feature type="compositionally biased region" description="Basic and acidic residues" evidence="1">
    <location>
        <begin position="1192"/>
        <end position="1202"/>
    </location>
</feature>
<feature type="compositionally biased region" description="Basic and acidic residues" evidence="1">
    <location>
        <begin position="72"/>
        <end position="82"/>
    </location>
</feature>
<feature type="compositionally biased region" description="Polar residues" evidence="1">
    <location>
        <begin position="654"/>
        <end position="667"/>
    </location>
</feature>
<sequence>MNNTISSSSPAGLQPPSRNQTLPSSQFRPPPVPDFPFSSPITEEVTTPYHSSSDGSPPLDEYQHHSNPFDSPEDHLLDKPAFERSTTLDGLIKQNSRWNNSRRTSIRKQTRRGSVKDSPAGKKQRPGLNLVTNFSSDRKDGVSKRMQQAATDASGFVDWQDLRSLGRGPGDVKRTISAAKKGVAWRKGATRIEDGANMGQAEPTKYAANPAIEALRASPSLTHDLSPSDRPIVIGISMPVSQTPHNIKVDGTPTPKQSPSLLGQCTPVTPTIIITPAAEEAPWNHAEDRGRELRAPRPASSIYSQPTPRPNYYYQHSSDSVPPVPTIPASHSFGNGQTDDPFSERSQSLSRKRAFSTGTVFEDDDSPLKYSRSRSLSNEAQSARYSIDTLATRHRSQGWWNVLLSPFLSRSNTIASRRGGVGDDVETPAVPSMFVTAPKSPKHAELAVEKAQMREVSTFSPDTPWSGEEKKIEHAPWPGTSHWDRLRGGDVDYNPHSQKQVSSSPPLPQNKSPNMSPASLQSIPLMMSSPDTGVGGYAAEYYNKNNNDSYFGGSNTSFSDRGSFAITQPPTTSTSAAFTPHDSHRGIGAVALGTSPTNSNNPFFQRFVASIRNGDGPRPRSTSESTVIEDEPDFSPNVREARVAPVLRAASVATGPTPSVHQEAFTQNRRESTRNSQLLPAPPAAVYAPGISNERTPTPPSQHPPPYSPPQRRYRAIFPPGFQQPPQPQSPGPLSPGAQNMMASRGGIPMSTMRSDAAEWPPRDGNVPAVWTTIEATDNRTSRPEARRQRHEREDAIGKKVGGLWRGRFCFPGRGCSGRPGREGRKKRRCYAIICILLLLIILLSVLLAVFLTRKPQNESTDLQSRWLNLTGYPPMPTGIATIAGADPVIANSACIRPETMWSCALPKEEHDANKPYDADSPKFRVHIRFKNGTYPRSTGVEQRPKSRIITTKRARSISLLDVLTGMDVYKRALAARIDEDDFTPKPRPPALEDMTFLGQTTDNVTGPTLAGEETPFYIDIFPSTSSSRGLGRRATAGPHDDENDHSNSSNNDSNKDKPPTNLFPNLTSIIPPPSIAPDGTANLANLYPLPVAQPLRLFDRGLSTEHYGFYTYFDRGIFLKSTSGVNASANDDALTGDVPDDENGGSTRSAARVRCTWAQTRFLVRIWTRGIVERGITLVPPSPGTSSPPSDGDKVAQDPHDPTSSLSTSFSRPGTFPYPISISLDRHGGSARDKMVYCYGIDEREKFIQHEKKLQIEQRGVGGKLIEPASGIFDLPDDDDDEKSKGENGDIQGKGVDGGTGGCRCEWRNWVGEF</sequence>
<protein>
    <recommendedName>
        <fullName evidence="5">Glycoprotease family protein</fullName>
    </recommendedName>
</protein>
<feature type="compositionally biased region" description="Basic and acidic residues" evidence="1">
    <location>
        <begin position="285"/>
        <end position="295"/>
    </location>
</feature>
<keyword evidence="2" id="KW-1133">Transmembrane helix</keyword>
<proteinExistence type="predicted"/>
<dbReference type="Proteomes" id="UP000224634">
    <property type="component" value="Unassembled WGS sequence"/>
</dbReference>
<organism evidence="3 4">
    <name type="scientific">Polytolypa hystricis (strain UAMH7299)</name>
    <dbReference type="NCBI Taxonomy" id="1447883"/>
    <lineage>
        <taxon>Eukaryota</taxon>
        <taxon>Fungi</taxon>
        <taxon>Dikarya</taxon>
        <taxon>Ascomycota</taxon>
        <taxon>Pezizomycotina</taxon>
        <taxon>Eurotiomycetes</taxon>
        <taxon>Eurotiomycetidae</taxon>
        <taxon>Onygenales</taxon>
        <taxon>Onygenales incertae sedis</taxon>
        <taxon>Polytolypa</taxon>
    </lineage>
</organism>